<evidence type="ECO:0000313" key="1">
    <source>
        <dbReference type="EMBL" id="UMM36545.1"/>
    </source>
</evidence>
<name>A0AAE9JMY7_CAEBR</name>
<evidence type="ECO:0000313" key="2">
    <source>
        <dbReference type="Proteomes" id="UP000829354"/>
    </source>
</evidence>
<reference evidence="1 2" key="1">
    <citation type="submission" date="2022-04" db="EMBL/GenBank/DDBJ databases">
        <title>Chromosome-level reference genomes for two strains of Caenorhabditis briggsae: an improved platform for comparative genomics.</title>
        <authorList>
            <person name="Stevens L."/>
            <person name="Andersen E."/>
        </authorList>
    </citation>
    <scope>NUCLEOTIDE SEQUENCE [LARGE SCALE GENOMIC DNA]</scope>
    <source>
        <strain evidence="1">VX34</strain>
        <tissue evidence="1">Whole-organism</tissue>
    </source>
</reference>
<dbReference type="Proteomes" id="UP000829354">
    <property type="component" value="Chromosome V"/>
</dbReference>
<sequence>MMDRNGTTTKMVVGLRLMCNQEIDDGNDNWILMEVGCFRLAMDEEKINVNWVWKGSGLDWRTMRTTPIRMDLFGQGWMVVIEHQLVDSQEFDDDNNCDVRTRILAIGDRTL</sequence>
<keyword evidence="2" id="KW-1185">Reference proteome</keyword>
<dbReference type="AlphaFoldDB" id="A0AAE9JMY7"/>
<gene>
    <name evidence="1" type="ORF">L5515_008659</name>
</gene>
<protein>
    <submittedName>
        <fullName evidence="1">Uncharacterized protein</fullName>
    </submittedName>
</protein>
<proteinExistence type="predicted"/>
<organism evidence="1 2">
    <name type="scientific">Caenorhabditis briggsae</name>
    <dbReference type="NCBI Taxonomy" id="6238"/>
    <lineage>
        <taxon>Eukaryota</taxon>
        <taxon>Metazoa</taxon>
        <taxon>Ecdysozoa</taxon>
        <taxon>Nematoda</taxon>
        <taxon>Chromadorea</taxon>
        <taxon>Rhabditida</taxon>
        <taxon>Rhabditina</taxon>
        <taxon>Rhabditomorpha</taxon>
        <taxon>Rhabditoidea</taxon>
        <taxon>Rhabditidae</taxon>
        <taxon>Peloderinae</taxon>
        <taxon>Caenorhabditis</taxon>
    </lineage>
</organism>
<accession>A0AAE9JMY7</accession>
<dbReference type="EMBL" id="CP092624">
    <property type="protein sequence ID" value="UMM36545.1"/>
    <property type="molecule type" value="Genomic_DNA"/>
</dbReference>